<dbReference type="Gene3D" id="3.30.750.24">
    <property type="entry name" value="STAS domain"/>
    <property type="match status" value="1"/>
</dbReference>
<dbReference type="Pfam" id="PF13466">
    <property type="entry name" value="STAS_2"/>
    <property type="match status" value="1"/>
</dbReference>
<reference evidence="2 3" key="1">
    <citation type="submission" date="2022-07" db="EMBL/GenBank/DDBJ databases">
        <title>Pseudidiomarina sp. nov, a marine bacterium isolated from Pacific Ocean.</title>
        <authorList>
            <person name="Wang Y."/>
        </authorList>
    </citation>
    <scope>NUCLEOTIDE SEQUENCE [LARGE SCALE GENOMIC DNA]</scope>
    <source>
        <strain evidence="2 3">GXY010</strain>
    </source>
</reference>
<dbReference type="PROSITE" id="PS50801">
    <property type="entry name" value="STAS"/>
    <property type="match status" value="1"/>
</dbReference>
<dbReference type="PANTHER" id="PTHR35849">
    <property type="entry name" value="BLR2341 PROTEIN"/>
    <property type="match status" value="1"/>
</dbReference>
<dbReference type="Proteomes" id="UP001305027">
    <property type="component" value="Unassembled WGS sequence"/>
</dbReference>
<dbReference type="InterPro" id="IPR036513">
    <property type="entry name" value="STAS_dom_sf"/>
</dbReference>
<keyword evidence="3" id="KW-1185">Reference proteome</keyword>
<accession>A0ABU3KWS8</accession>
<proteinExistence type="predicted"/>
<evidence type="ECO:0000313" key="2">
    <source>
        <dbReference type="EMBL" id="MDT7525911.1"/>
    </source>
</evidence>
<dbReference type="InterPro" id="IPR002645">
    <property type="entry name" value="STAS_dom"/>
</dbReference>
<dbReference type="CDD" id="cd07043">
    <property type="entry name" value="STAS_anti-anti-sigma_factors"/>
    <property type="match status" value="1"/>
</dbReference>
<feature type="domain" description="STAS" evidence="1">
    <location>
        <begin position="14"/>
        <end position="96"/>
    </location>
</feature>
<dbReference type="RefSeq" id="WP_313932867.1">
    <property type="nucleotide sequence ID" value="NZ_JANFPJ010000012.1"/>
</dbReference>
<organism evidence="2 3">
    <name type="scientific">Pseudidiomarina fusca</name>
    <dbReference type="NCBI Taxonomy" id="2965078"/>
    <lineage>
        <taxon>Bacteria</taxon>
        <taxon>Pseudomonadati</taxon>
        <taxon>Pseudomonadota</taxon>
        <taxon>Gammaproteobacteria</taxon>
        <taxon>Alteromonadales</taxon>
        <taxon>Idiomarinaceae</taxon>
        <taxon>Pseudidiomarina</taxon>
    </lineage>
</organism>
<evidence type="ECO:0000313" key="3">
    <source>
        <dbReference type="Proteomes" id="UP001305027"/>
    </source>
</evidence>
<gene>
    <name evidence="2" type="ORF">NOG12_07475</name>
</gene>
<protein>
    <submittedName>
        <fullName evidence="2">STAS domain-containing protein</fullName>
    </submittedName>
</protein>
<dbReference type="PANTHER" id="PTHR35849:SF1">
    <property type="entry name" value="INTERMEMBRANE PHOSPHOLIPID TRANSPORT SYSTEM BINDING PROTEIN MLAB"/>
    <property type="match status" value="1"/>
</dbReference>
<name>A0ABU3KWS8_9GAMM</name>
<dbReference type="EMBL" id="JANFPJ010000012">
    <property type="protein sequence ID" value="MDT7525911.1"/>
    <property type="molecule type" value="Genomic_DNA"/>
</dbReference>
<dbReference type="InterPro" id="IPR052746">
    <property type="entry name" value="MlaB_ABC_Transporter"/>
</dbReference>
<comment type="caution">
    <text evidence="2">The sequence shown here is derived from an EMBL/GenBank/DDBJ whole genome shotgun (WGS) entry which is preliminary data.</text>
</comment>
<dbReference type="SUPFAM" id="SSF52091">
    <property type="entry name" value="SpoIIaa-like"/>
    <property type="match status" value="1"/>
</dbReference>
<sequence length="121" mass="13184">MSNCQWTIDAHNAVQFSGELTRDTVPPVWQERQQWLNARDHVVLNVTEVTKVDTAGVAMLVNAKKQVGLQQRELSIVGASPQLRAIISVSGVAEVLDVPFAGPTTTPTKVKVSHSSIAKKR</sequence>
<evidence type="ECO:0000259" key="1">
    <source>
        <dbReference type="PROSITE" id="PS50801"/>
    </source>
</evidence>
<dbReference type="InterPro" id="IPR058548">
    <property type="entry name" value="MlaB-like_STAS"/>
</dbReference>